<name>A0A7X2PA64_9FIRM</name>
<dbReference type="NCBIfam" id="NF011972">
    <property type="entry name" value="PRK15443.1-3"/>
    <property type="match status" value="1"/>
</dbReference>
<dbReference type="AlphaFoldDB" id="A0A7X2PA64"/>
<sequence>MDYQYPLGEHERERIVSRTGKKLSDITLDEVLKGHISSDDIKIAPETLKAQGQVAKEAGNGPMEKNFERAAELTRVPDDIILKMYNKLRPNRSTRQELEQMAQELQNTYQAPNCAQLVREAAEVYEKRGILLK</sequence>
<dbReference type="InterPro" id="IPR003207">
    <property type="entry name" value="Ppandiol/glycerol_DeHydtase_su"/>
</dbReference>
<evidence type="ECO:0000313" key="2">
    <source>
        <dbReference type="Proteomes" id="UP000466864"/>
    </source>
</evidence>
<dbReference type="EMBL" id="VUMV01000007">
    <property type="protein sequence ID" value="MST82626.1"/>
    <property type="molecule type" value="Genomic_DNA"/>
</dbReference>
<reference evidence="1 2" key="1">
    <citation type="submission" date="2019-08" db="EMBL/GenBank/DDBJ databases">
        <title>In-depth cultivation of the pig gut microbiome towards novel bacterial diversity and tailored functional studies.</title>
        <authorList>
            <person name="Wylensek D."/>
            <person name="Hitch T.C.A."/>
            <person name="Clavel T."/>
        </authorList>
    </citation>
    <scope>NUCLEOTIDE SEQUENCE [LARGE SCALE GENOMIC DNA]</scope>
    <source>
        <strain evidence="1 2">Oil+RF-744-WCA-WT-13</strain>
    </source>
</reference>
<proteinExistence type="predicted"/>
<dbReference type="Gene3D" id="1.10.1510.20">
    <property type="entry name" value="Propanediol/glycerol dehydratase, small subunit"/>
    <property type="match status" value="1"/>
</dbReference>
<dbReference type="InterPro" id="IPR036091">
    <property type="entry name" value="Prodiol/glycerol_DeHase__sf_su"/>
</dbReference>
<dbReference type="Proteomes" id="UP000466864">
    <property type="component" value="Unassembled WGS sequence"/>
</dbReference>
<protein>
    <submittedName>
        <fullName evidence="1">Diol dehydratase small subunit</fullName>
    </submittedName>
</protein>
<dbReference type="Pfam" id="PF02287">
    <property type="entry name" value="Dehydratase_SU"/>
    <property type="match status" value="1"/>
</dbReference>
<dbReference type="PIRSF" id="PIRSF018505">
    <property type="entry name" value="Prpndl_dhdrts_sm"/>
    <property type="match status" value="1"/>
</dbReference>
<dbReference type="RefSeq" id="WP_154458530.1">
    <property type="nucleotide sequence ID" value="NZ_VUMV01000007.1"/>
</dbReference>
<evidence type="ECO:0000313" key="1">
    <source>
        <dbReference type="EMBL" id="MST82626.1"/>
    </source>
</evidence>
<accession>A0A7X2PA64</accession>
<comment type="caution">
    <text evidence="1">The sequence shown here is derived from an EMBL/GenBank/DDBJ whole genome shotgun (WGS) entry which is preliminary data.</text>
</comment>
<keyword evidence="2" id="KW-1185">Reference proteome</keyword>
<organism evidence="1 2">
    <name type="scientific">Bilifractor porci</name>
    <dbReference type="NCBI Taxonomy" id="2606636"/>
    <lineage>
        <taxon>Bacteria</taxon>
        <taxon>Bacillati</taxon>
        <taxon>Bacillota</taxon>
        <taxon>Clostridia</taxon>
        <taxon>Lachnospirales</taxon>
        <taxon>Lachnospiraceae</taxon>
        <taxon>Bilifractor</taxon>
    </lineage>
</organism>
<gene>
    <name evidence="1" type="ORF">FYJ60_09885</name>
</gene>
<dbReference type="SUPFAM" id="SSF47148">
    <property type="entry name" value="Diol dehydratase, gamma subunit"/>
    <property type="match status" value="1"/>
</dbReference>